<dbReference type="CDD" id="cd12195">
    <property type="entry name" value="CIPK_C"/>
    <property type="match status" value="1"/>
</dbReference>
<dbReference type="OrthoDB" id="193931at2759"/>
<keyword evidence="7 16" id="KW-0418">Kinase</keyword>
<evidence type="ECO:0000256" key="10">
    <source>
        <dbReference type="ARBA" id="ARBA00047899"/>
    </source>
</evidence>
<keyword evidence="17" id="KW-1185">Reference proteome</keyword>
<reference evidence="16 17" key="1">
    <citation type="journal article" date="2022" name="Nat. Genet.">
        <title>Improved pea reference genome and pan-genome highlight genomic features and evolutionary characteristics.</title>
        <authorList>
            <person name="Yang T."/>
            <person name="Liu R."/>
            <person name="Luo Y."/>
            <person name="Hu S."/>
            <person name="Wang D."/>
            <person name="Wang C."/>
            <person name="Pandey M.K."/>
            <person name="Ge S."/>
            <person name="Xu Q."/>
            <person name="Li N."/>
            <person name="Li G."/>
            <person name="Huang Y."/>
            <person name="Saxena R.K."/>
            <person name="Ji Y."/>
            <person name="Li M."/>
            <person name="Yan X."/>
            <person name="He Y."/>
            <person name="Liu Y."/>
            <person name="Wang X."/>
            <person name="Xiang C."/>
            <person name="Varshney R.K."/>
            <person name="Ding H."/>
            <person name="Gao S."/>
            <person name="Zong X."/>
        </authorList>
    </citation>
    <scope>NUCLEOTIDE SEQUENCE [LARGE SCALE GENOMIC DNA]</scope>
    <source>
        <strain evidence="16 17">cv. Zhongwan 6</strain>
    </source>
</reference>
<dbReference type="InterPro" id="IPR000719">
    <property type="entry name" value="Prot_kinase_dom"/>
</dbReference>
<dbReference type="InterPro" id="IPR004041">
    <property type="entry name" value="NAF_dom"/>
</dbReference>
<dbReference type="PROSITE" id="PS00107">
    <property type="entry name" value="PROTEIN_KINASE_ATP"/>
    <property type="match status" value="1"/>
</dbReference>
<dbReference type="Gramene" id="Psat02G0203500-T1">
    <property type="protein sequence ID" value="KAI5435446.1"/>
    <property type="gene ID" value="KIW84_022035"/>
</dbReference>
<dbReference type="InterPro" id="IPR011009">
    <property type="entry name" value="Kinase-like_dom_sf"/>
</dbReference>
<sequence>MVLRKVGKYEIGRTIGEGTFAKVKFAQNTETGESVAMKILDRSTIIKHKMADQIKREISIMKLVRHPYVVRLHEVLANRTKIYIILEFITGGELFDKIVHHGRLSEAESRRYFQQLIDGVDYCHSKGVYHRDLKPENLLLDSLGNMKISDFGLSALPEQGVSMLRTTCGTPNYVAPEVLSHKGYNGAPADVWSCGVILYVLMAGYLPFDELDLTTLYSKIDKAEFSCPAWFPVGAKSLIQRILDPNPENRITIEQIRNDEWFQKSYVPVHLLEYEDVNLDDINAAFDSVEDQRDNRQCEVEDTGPLVLNAFDMIMLSQGLNLASIFDRGQDTMKYQTRFVTQKPVKVVLTSMEVVAQSMGFKTHIRNYKMRIEGISANKKSHFSVILEVFEVAPTFFMVDIQKAAGDASEYLKFYKNFSSNLEDIIWKSPHETSKLKTSKNRSKRH</sequence>
<evidence type="ECO:0000256" key="13">
    <source>
        <dbReference type="RuleBase" id="RU000304"/>
    </source>
</evidence>
<evidence type="ECO:0000256" key="5">
    <source>
        <dbReference type="ARBA" id="ARBA00022679"/>
    </source>
</evidence>
<evidence type="ECO:0000256" key="11">
    <source>
        <dbReference type="ARBA" id="ARBA00048679"/>
    </source>
</evidence>
<dbReference type="AlphaFoldDB" id="A0A9D4Y9F3"/>
<dbReference type="Gramene" id="PSAT_LOCUS9633_t1">
    <property type="protein sequence ID" value="CAL5189527.1"/>
    <property type="gene ID" value="PSAT_LOCUS9633"/>
</dbReference>
<dbReference type="EC" id="2.7.11.1" evidence="3"/>
<evidence type="ECO:0000256" key="9">
    <source>
        <dbReference type="ARBA" id="ARBA00023211"/>
    </source>
</evidence>
<evidence type="ECO:0000313" key="16">
    <source>
        <dbReference type="EMBL" id="KAI5435446.1"/>
    </source>
</evidence>
<evidence type="ECO:0000256" key="2">
    <source>
        <dbReference type="ARBA" id="ARBA00006234"/>
    </source>
</evidence>
<dbReference type="PROSITE" id="PS50011">
    <property type="entry name" value="PROTEIN_KINASE_DOM"/>
    <property type="match status" value="1"/>
</dbReference>
<feature type="binding site" evidence="12">
    <location>
        <position position="47"/>
    </location>
    <ligand>
        <name>ATP</name>
        <dbReference type="ChEBI" id="CHEBI:30616"/>
    </ligand>
</feature>
<comment type="similarity">
    <text evidence="2">Belongs to the protein kinase superfamily. CAMK Ser/Thr protein kinase family. SNF1 subfamily.</text>
</comment>
<dbReference type="FunFam" id="3.30.310.80:FF:000002">
    <property type="entry name" value="Non-specific serine/threonine protein kinase"/>
    <property type="match status" value="1"/>
</dbReference>
<dbReference type="Pfam" id="PF03822">
    <property type="entry name" value="NAF"/>
    <property type="match status" value="1"/>
</dbReference>
<dbReference type="PROSITE" id="PS00108">
    <property type="entry name" value="PROTEIN_KINASE_ST"/>
    <property type="match status" value="1"/>
</dbReference>
<dbReference type="GO" id="GO:0004674">
    <property type="term" value="F:protein serine/threonine kinase activity"/>
    <property type="evidence" value="ECO:0007669"/>
    <property type="project" value="UniProtKB-KW"/>
</dbReference>
<dbReference type="Proteomes" id="UP001058974">
    <property type="component" value="Chromosome 2"/>
</dbReference>
<dbReference type="PROSITE" id="PS50816">
    <property type="entry name" value="NAF"/>
    <property type="match status" value="1"/>
</dbReference>
<dbReference type="PANTHER" id="PTHR43895:SF114">
    <property type="entry name" value="NON-SPECIFIC SERINE_THREONINE PROTEIN KINASE"/>
    <property type="match status" value="1"/>
</dbReference>
<evidence type="ECO:0000256" key="4">
    <source>
        <dbReference type="ARBA" id="ARBA00022527"/>
    </source>
</evidence>
<evidence type="ECO:0000256" key="3">
    <source>
        <dbReference type="ARBA" id="ARBA00012513"/>
    </source>
</evidence>
<dbReference type="PANTHER" id="PTHR43895">
    <property type="entry name" value="CALCIUM/CALMODULIN-DEPENDENT PROTEIN KINASE KINASE-RELATED"/>
    <property type="match status" value="1"/>
</dbReference>
<protein>
    <recommendedName>
        <fullName evidence="3">non-specific serine/threonine protein kinase</fullName>
        <ecNumber evidence="3">2.7.11.1</ecNumber>
    </recommendedName>
</protein>
<comment type="cofactor">
    <cofactor evidence="1">
        <name>Mn(2+)</name>
        <dbReference type="ChEBI" id="CHEBI:29035"/>
    </cofactor>
</comment>
<gene>
    <name evidence="16" type="ORF">KIW84_022035</name>
</gene>
<dbReference type="Pfam" id="PF00069">
    <property type="entry name" value="Pkinase"/>
    <property type="match status" value="1"/>
</dbReference>
<evidence type="ECO:0000313" key="17">
    <source>
        <dbReference type="Proteomes" id="UP001058974"/>
    </source>
</evidence>
<evidence type="ECO:0000259" key="14">
    <source>
        <dbReference type="PROSITE" id="PS50011"/>
    </source>
</evidence>
<dbReference type="GO" id="GO:0007165">
    <property type="term" value="P:signal transduction"/>
    <property type="evidence" value="ECO:0007669"/>
    <property type="project" value="InterPro"/>
</dbReference>
<dbReference type="InterPro" id="IPR008271">
    <property type="entry name" value="Ser/Thr_kinase_AS"/>
</dbReference>
<proteinExistence type="inferred from homology"/>
<name>A0A9D4Y9F3_PEA</name>
<keyword evidence="9" id="KW-0464">Manganese</keyword>
<feature type="domain" description="NAF" evidence="15">
    <location>
        <begin position="303"/>
        <end position="327"/>
    </location>
</feature>
<comment type="catalytic activity">
    <reaction evidence="11">
        <text>L-seryl-[protein] + ATP = O-phospho-L-seryl-[protein] + ADP + H(+)</text>
        <dbReference type="Rhea" id="RHEA:17989"/>
        <dbReference type="Rhea" id="RHEA-COMP:9863"/>
        <dbReference type="Rhea" id="RHEA-COMP:11604"/>
        <dbReference type="ChEBI" id="CHEBI:15378"/>
        <dbReference type="ChEBI" id="CHEBI:29999"/>
        <dbReference type="ChEBI" id="CHEBI:30616"/>
        <dbReference type="ChEBI" id="CHEBI:83421"/>
        <dbReference type="ChEBI" id="CHEBI:456216"/>
        <dbReference type="EC" id="2.7.11.1"/>
    </reaction>
</comment>
<evidence type="ECO:0000256" key="7">
    <source>
        <dbReference type="ARBA" id="ARBA00022777"/>
    </source>
</evidence>
<dbReference type="InterPro" id="IPR017441">
    <property type="entry name" value="Protein_kinase_ATP_BS"/>
</dbReference>
<dbReference type="InterPro" id="IPR018451">
    <property type="entry name" value="NAF/FISL_domain"/>
</dbReference>
<keyword evidence="5" id="KW-0808">Transferase</keyword>
<keyword evidence="6 12" id="KW-0547">Nucleotide-binding</keyword>
<dbReference type="Gene3D" id="3.30.310.80">
    <property type="entry name" value="Kinase associated domain 1, KA1"/>
    <property type="match status" value="1"/>
</dbReference>
<evidence type="ECO:0000259" key="15">
    <source>
        <dbReference type="PROSITE" id="PS50816"/>
    </source>
</evidence>
<evidence type="ECO:0000256" key="1">
    <source>
        <dbReference type="ARBA" id="ARBA00001936"/>
    </source>
</evidence>
<evidence type="ECO:0000256" key="8">
    <source>
        <dbReference type="ARBA" id="ARBA00022840"/>
    </source>
</evidence>
<evidence type="ECO:0000256" key="6">
    <source>
        <dbReference type="ARBA" id="ARBA00022741"/>
    </source>
</evidence>
<dbReference type="EMBL" id="JAMSHJ010000002">
    <property type="protein sequence ID" value="KAI5435446.1"/>
    <property type="molecule type" value="Genomic_DNA"/>
</dbReference>
<comment type="caution">
    <text evidence="16">The sequence shown here is derived from an EMBL/GenBank/DDBJ whole genome shotgun (WGS) entry which is preliminary data.</text>
</comment>
<accession>A0A9D4Y9F3</accession>
<feature type="domain" description="Protein kinase" evidence="14">
    <location>
        <begin position="9"/>
        <end position="262"/>
    </location>
</feature>
<comment type="catalytic activity">
    <reaction evidence="10">
        <text>L-threonyl-[protein] + ATP = O-phospho-L-threonyl-[protein] + ADP + H(+)</text>
        <dbReference type="Rhea" id="RHEA:46608"/>
        <dbReference type="Rhea" id="RHEA-COMP:11060"/>
        <dbReference type="Rhea" id="RHEA-COMP:11605"/>
        <dbReference type="ChEBI" id="CHEBI:15378"/>
        <dbReference type="ChEBI" id="CHEBI:30013"/>
        <dbReference type="ChEBI" id="CHEBI:30616"/>
        <dbReference type="ChEBI" id="CHEBI:61977"/>
        <dbReference type="ChEBI" id="CHEBI:456216"/>
        <dbReference type="EC" id="2.7.11.1"/>
    </reaction>
</comment>
<organism evidence="16 17">
    <name type="scientific">Pisum sativum</name>
    <name type="common">Garden pea</name>
    <name type="synonym">Lathyrus oleraceus</name>
    <dbReference type="NCBI Taxonomy" id="3888"/>
    <lineage>
        <taxon>Eukaryota</taxon>
        <taxon>Viridiplantae</taxon>
        <taxon>Streptophyta</taxon>
        <taxon>Embryophyta</taxon>
        <taxon>Tracheophyta</taxon>
        <taxon>Spermatophyta</taxon>
        <taxon>Magnoliopsida</taxon>
        <taxon>eudicotyledons</taxon>
        <taxon>Gunneridae</taxon>
        <taxon>Pentapetalae</taxon>
        <taxon>rosids</taxon>
        <taxon>fabids</taxon>
        <taxon>Fabales</taxon>
        <taxon>Fabaceae</taxon>
        <taxon>Papilionoideae</taxon>
        <taxon>50 kb inversion clade</taxon>
        <taxon>NPAAA clade</taxon>
        <taxon>Hologalegina</taxon>
        <taxon>IRL clade</taxon>
        <taxon>Fabeae</taxon>
        <taxon>Lathyrus</taxon>
    </lineage>
</organism>
<dbReference type="GO" id="GO:0005524">
    <property type="term" value="F:ATP binding"/>
    <property type="evidence" value="ECO:0007669"/>
    <property type="project" value="UniProtKB-UniRule"/>
</dbReference>
<dbReference type="FunFam" id="3.30.200.20:FF:000096">
    <property type="entry name" value="Non-specific serine/threonine protein kinase"/>
    <property type="match status" value="1"/>
</dbReference>
<keyword evidence="4 13" id="KW-0723">Serine/threonine-protein kinase</keyword>
<dbReference type="SMART" id="SM00220">
    <property type="entry name" value="S_TKc"/>
    <property type="match status" value="1"/>
</dbReference>
<dbReference type="SUPFAM" id="SSF56112">
    <property type="entry name" value="Protein kinase-like (PK-like)"/>
    <property type="match status" value="1"/>
</dbReference>
<keyword evidence="8 12" id="KW-0067">ATP-binding</keyword>
<dbReference type="FunFam" id="1.10.510.10:FF:000279">
    <property type="entry name" value="Non-specific serine/threonine protein kinase"/>
    <property type="match status" value="1"/>
</dbReference>
<dbReference type="Gene3D" id="1.10.510.10">
    <property type="entry name" value="Transferase(Phosphotransferase) domain 1"/>
    <property type="match status" value="1"/>
</dbReference>
<evidence type="ECO:0000256" key="12">
    <source>
        <dbReference type="PROSITE-ProRule" id="PRU10141"/>
    </source>
</evidence>